<proteinExistence type="predicted"/>
<sequence length="88" mass="9860">MEAEETPDQVNKTSRNSEQTEVSSEAVNWGDEPAGAGGEKGRGGTKEGAGGRLRRRHVNQQWELKRGRKSVQNLSFLRELVRTRPAWL</sequence>
<name>A0AAW2K5E7_SESRA</name>
<comment type="caution">
    <text evidence="2">The sequence shown here is derived from an EMBL/GenBank/DDBJ whole genome shotgun (WGS) entry which is preliminary data.</text>
</comment>
<gene>
    <name evidence="2" type="ORF">Sradi_6418500</name>
</gene>
<feature type="region of interest" description="Disordered" evidence="1">
    <location>
        <begin position="1"/>
        <end position="58"/>
    </location>
</feature>
<evidence type="ECO:0000256" key="1">
    <source>
        <dbReference type="SAM" id="MobiDB-lite"/>
    </source>
</evidence>
<organism evidence="2">
    <name type="scientific">Sesamum radiatum</name>
    <name type="common">Black benniseed</name>
    <dbReference type="NCBI Taxonomy" id="300843"/>
    <lineage>
        <taxon>Eukaryota</taxon>
        <taxon>Viridiplantae</taxon>
        <taxon>Streptophyta</taxon>
        <taxon>Embryophyta</taxon>
        <taxon>Tracheophyta</taxon>
        <taxon>Spermatophyta</taxon>
        <taxon>Magnoliopsida</taxon>
        <taxon>eudicotyledons</taxon>
        <taxon>Gunneridae</taxon>
        <taxon>Pentapetalae</taxon>
        <taxon>asterids</taxon>
        <taxon>lamiids</taxon>
        <taxon>Lamiales</taxon>
        <taxon>Pedaliaceae</taxon>
        <taxon>Sesamum</taxon>
    </lineage>
</organism>
<dbReference type="AlphaFoldDB" id="A0AAW2K5E7"/>
<reference evidence="2" key="2">
    <citation type="journal article" date="2024" name="Plant">
        <title>Genomic evolution and insights into agronomic trait innovations of Sesamum species.</title>
        <authorList>
            <person name="Miao H."/>
            <person name="Wang L."/>
            <person name="Qu L."/>
            <person name="Liu H."/>
            <person name="Sun Y."/>
            <person name="Le M."/>
            <person name="Wang Q."/>
            <person name="Wei S."/>
            <person name="Zheng Y."/>
            <person name="Lin W."/>
            <person name="Duan Y."/>
            <person name="Cao H."/>
            <person name="Xiong S."/>
            <person name="Wang X."/>
            <person name="Wei L."/>
            <person name="Li C."/>
            <person name="Ma Q."/>
            <person name="Ju M."/>
            <person name="Zhao R."/>
            <person name="Li G."/>
            <person name="Mu C."/>
            <person name="Tian Q."/>
            <person name="Mei H."/>
            <person name="Zhang T."/>
            <person name="Gao T."/>
            <person name="Zhang H."/>
        </authorList>
    </citation>
    <scope>NUCLEOTIDE SEQUENCE</scope>
    <source>
        <strain evidence="2">G02</strain>
    </source>
</reference>
<accession>A0AAW2K5E7</accession>
<evidence type="ECO:0000313" key="2">
    <source>
        <dbReference type="EMBL" id="KAL0301417.1"/>
    </source>
</evidence>
<reference evidence="2" key="1">
    <citation type="submission" date="2020-06" db="EMBL/GenBank/DDBJ databases">
        <authorList>
            <person name="Li T."/>
            <person name="Hu X."/>
            <person name="Zhang T."/>
            <person name="Song X."/>
            <person name="Zhang H."/>
            <person name="Dai N."/>
            <person name="Sheng W."/>
            <person name="Hou X."/>
            <person name="Wei L."/>
        </authorList>
    </citation>
    <scope>NUCLEOTIDE SEQUENCE</scope>
    <source>
        <strain evidence="2">G02</strain>
        <tissue evidence="2">Leaf</tissue>
    </source>
</reference>
<dbReference type="EMBL" id="JACGWJ010000030">
    <property type="protein sequence ID" value="KAL0301417.1"/>
    <property type="molecule type" value="Genomic_DNA"/>
</dbReference>
<feature type="compositionally biased region" description="Polar residues" evidence="1">
    <location>
        <begin position="8"/>
        <end position="26"/>
    </location>
</feature>
<protein>
    <submittedName>
        <fullName evidence="2">Uncharacterized protein</fullName>
    </submittedName>
</protein>